<dbReference type="EMBL" id="RXIC02000026">
    <property type="protein sequence ID" value="KAB1203018.1"/>
    <property type="molecule type" value="Genomic_DNA"/>
</dbReference>
<feature type="compositionally biased region" description="Basic residues" evidence="1">
    <location>
        <begin position="152"/>
        <end position="166"/>
    </location>
</feature>
<dbReference type="Proteomes" id="UP000516437">
    <property type="component" value="Chromosome 8"/>
</dbReference>
<accession>A0A6A1UT73</accession>
<feature type="compositionally biased region" description="Basic and acidic residues" evidence="1">
    <location>
        <begin position="132"/>
        <end position="145"/>
    </location>
</feature>
<reference evidence="2 3" key="1">
    <citation type="journal article" date="2019" name="Plant Biotechnol. J.">
        <title>The red bayberry genome and genetic basis of sex determination.</title>
        <authorList>
            <person name="Jia H.M."/>
            <person name="Jia H.J."/>
            <person name="Cai Q.L."/>
            <person name="Wang Y."/>
            <person name="Zhao H.B."/>
            <person name="Yang W.F."/>
            <person name="Wang G.Y."/>
            <person name="Li Y.H."/>
            <person name="Zhan D.L."/>
            <person name="Shen Y.T."/>
            <person name="Niu Q.F."/>
            <person name="Chang L."/>
            <person name="Qiu J."/>
            <person name="Zhao L."/>
            <person name="Xie H.B."/>
            <person name="Fu W.Y."/>
            <person name="Jin J."/>
            <person name="Li X.W."/>
            <person name="Jiao Y."/>
            <person name="Zhou C.C."/>
            <person name="Tu T."/>
            <person name="Chai C.Y."/>
            <person name="Gao J.L."/>
            <person name="Fan L.J."/>
            <person name="van de Weg E."/>
            <person name="Wang J.Y."/>
            <person name="Gao Z.S."/>
        </authorList>
    </citation>
    <scope>NUCLEOTIDE SEQUENCE [LARGE SCALE GENOMIC DNA]</scope>
    <source>
        <tissue evidence="2">Leaves</tissue>
    </source>
</reference>
<evidence type="ECO:0000313" key="2">
    <source>
        <dbReference type="EMBL" id="KAB1203018.1"/>
    </source>
</evidence>
<gene>
    <name evidence="2" type="ORF">CJ030_MR8G017926</name>
</gene>
<comment type="caution">
    <text evidence="2">The sequence shown here is derived from an EMBL/GenBank/DDBJ whole genome shotgun (WGS) entry which is preliminary data.</text>
</comment>
<sequence>MAASTRGRASRATIRLLQDNLYAKTGCTRRKKRDSSKRHKMAVSRSGRKQKRCTYRWHTRRQGEAGQRQQRTLGGAKHGGVGQVLRKSQKRSKIGRAREIHARTRVGVHESSCANRMPPLGVRSGCRKERRATKEAVHTKDHWKGQDLTTKIKTKTKPEKRKGRRGRSSDSSPSQSKRREEACKRRERGTLERGRRLSL</sequence>
<evidence type="ECO:0000313" key="3">
    <source>
        <dbReference type="Proteomes" id="UP000516437"/>
    </source>
</evidence>
<feature type="compositionally biased region" description="Basic residues" evidence="1">
    <location>
        <begin position="27"/>
        <end position="60"/>
    </location>
</feature>
<feature type="region of interest" description="Disordered" evidence="1">
    <location>
        <begin position="25"/>
        <end position="94"/>
    </location>
</feature>
<organism evidence="2 3">
    <name type="scientific">Morella rubra</name>
    <name type="common">Chinese bayberry</name>
    <dbReference type="NCBI Taxonomy" id="262757"/>
    <lineage>
        <taxon>Eukaryota</taxon>
        <taxon>Viridiplantae</taxon>
        <taxon>Streptophyta</taxon>
        <taxon>Embryophyta</taxon>
        <taxon>Tracheophyta</taxon>
        <taxon>Spermatophyta</taxon>
        <taxon>Magnoliopsida</taxon>
        <taxon>eudicotyledons</taxon>
        <taxon>Gunneridae</taxon>
        <taxon>Pentapetalae</taxon>
        <taxon>rosids</taxon>
        <taxon>fabids</taxon>
        <taxon>Fagales</taxon>
        <taxon>Myricaceae</taxon>
        <taxon>Morella</taxon>
    </lineage>
</organism>
<name>A0A6A1UT73_9ROSI</name>
<proteinExistence type="predicted"/>
<protein>
    <submittedName>
        <fullName evidence="2">Uncharacterized protein</fullName>
    </submittedName>
</protein>
<dbReference type="AlphaFoldDB" id="A0A6A1UT73"/>
<evidence type="ECO:0000256" key="1">
    <source>
        <dbReference type="SAM" id="MobiDB-lite"/>
    </source>
</evidence>
<feature type="compositionally biased region" description="Basic and acidic residues" evidence="1">
    <location>
        <begin position="177"/>
        <end position="199"/>
    </location>
</feature>
<feature type="region of interest" description="Disordered" evidence="1">
    <location>
        <begin position="113"/>
        <end position="199"/>
    </location>
</feature>
<keyword evidence="3" id="KW-1185">Reference proteome</keyword>